<dbReference type="CDD" id="cd00024">
    <property type="entry name" value="CD_CSD"/>
    <property type="match status" value="1"/>
</dbReference>
<dbReference type="InterPro" id="IPR051219">
    <property type="entry name" value="Heterochromatin_chromo-domain"/>
</dbReference>
<proteinExistence type="predicted"/>
<dbReference type="InterPro" id="IPR017984">
    <property type="entry name" value="Chromo_dom_subgr"/>
</dbReference>
<dbReference type="InterPro" id="IPR000953">
    <property type="entry name" value="Chromo/chromo_shadow_dom"/>
</dbReference>
<dbReference type="Pfam" id="PF00385">
    <property type="entry name" value="Chromo"/>
    <property type="match status" value="2"/>
</dbReference>
<comment type="caution">
    <text evidence="5">The sequence shown here is derived from an EMBL/GenBank/DDBJ whole genome shotgun (WGS) entry which is preliminary data.</text>
</comment>
<feature type="coiled-coil region" evidence="3">
    <location>
        <begin position="41"/>
        <end position="71"/>
    </location>
</feature>
<dbReference type="SMART" id="SM00298">
    <property type="entry name" value="CHROMO"/>
    <property type="match status" value="2"/>
</dbReference>
<organism evidence="5 6">
    <name type="scientific">Orchesella dallaii</name>
    <dbReference type="NCBI Taxonomy" id="48710"/>
    <lineage>
        <taxon>Eukaryota</taxon>
        <taxon>Metazoa</taxon>
        <taxon>Ecdysozoa</taxon>
        <taxon>Arthropoda</taxon>
        <taxon>Hexapoda</taxon>
        <taxon>Collembola</taxon>
        <taxon>Entomobryomorpha</taxon>
        <taxon>Entomobryoidea</taxon>
        <taxon>Orchesellidae</taxon>
        <taxon>Orchesellinae</taxon>
        <taxon>Orchesella</taxon>
    </lineage>
</organism>
<dbReference type="PROSITE" id="PS00598">
    <property type="entry name" value="CHROMO_1"/>
    <property type="match status" value="2"/>
</dbReference>
<sequence>MYHVDKIINVRTRKNKKEFLVKWKGYSESDSTWEPEAHLSCKQLIKEFLENQDEEKEEEEEEEEYEVDEILETRKRKGVREFLIKWNGYSKSTATWEPETNLSCESLIKQFMSGR</sequence>
<keyword evidence="3" id="KW-0175">Coiled coil</keyword>
<dbReference type="InterPro" id="IPR023780">
    <property type="entry name" value="Chromo_domain"/>
</dbReference>
<evidence type="ECO:0000256" key="1">
    <source>
        <dbReference type="ARBA" id="ARBA00004123"/>
    </source>
</evidence>
<reference evidence="5 6" key="1">
    <citation type="submission" date="2024-08" db="EMBL/GenBank/DDBJ databases">
        <authorList>
            <person name="Cucini C."/>
            <person name="Frati F."/>
        </authorList>
    </citation>
    <scope>NUCLEOTIDE SEQUENCE [LARGE SCALE GENOMIC DNA]</scope>
</reference>
<evidence type="ECO:0000313" key="5">
    <source>
        <dbReference type="EMBL" id="CAL8077363.1"/>
    </source>
</evidence>
<evidence type="ECO:0000256" key="3">
    <source>
        <dbReference type="SAM" id="Coils"/>
    </source>
</evidence>
<dbReference type="SUPFAM" id="SSF54160">
    <property type="entry name" value="Chromo domain-like"/>
    <property type="match status" value="2"/>
</dbReference>
<keyword evidence="2" id="KW-0539">Nucleus</keyword>
<dbReference type="InterPro" id="IPR023779">
    <property type="entry name" value="Chromodomain_CS"/>
</dbReference>
<dbReference type="Proteomes" id="UP001642540">
    <property type="component" value="Unassembled WGS sequence"/>
</dbReference>
<protein>
    <recommendedName>
        <fullName evidence="4">Chromo domain-containing protein</fullName>
    </recommendedName>
</protein>
<name>A0ABP1PU00_9HEXA</name>
<evidence type="ECO:0000256" key="2">
    <source>
        <dbReference type="ARBA" id="ARBA00023242"/>
    </source>
</evidence>
<feature type="domain" description="Chromo" evidence="4">
    <location>
        <begin position="2"/>
        <end position="60"/>
    </location>
</feature>
<evidence type="ECO:0000259" key="4">
    <source>
        <dbReference type="PROSITE" id="PS50013"/>
    </source>
</evidence>
<dbReference type="EMBL" id="CAXLJM020000012">
    <property type="protein sequence ID" value="CAL8077363.1"/>
    <property type="molecule type" value="Genomic_DNA"/>
</dbReference>
<evidence type="ECO:0000313" key="6">
    <source>
        <dbReference type="Proteomes" id="UP001642540"/>
    </source>
</evidence>
<dbReference type="InterPro" id="IPR016197">
    <property type="entry name" value="Chromo-like_dom_sf"/>
</dbReference>
<accession>A0ABP1PU00</accession>
<dbReference type="PRINTS" id="PR00504">
    <property type="entry name" value="CHROMODOMAIN"/>
</dbReference>
<feature type="domain" description="Chromo" evidence="4">
    <location>
        <begin position="65"/>
        <end position="115"/>
    </location>
</feature>
<keyword evidence="6" id="KW-1185">Reference proteome</keyword>
<dbReference type="PROSITE" id="PS50013">
    <property type="entry name" value="CHROMO_2"/>
    <property type="match status" value="2"/>
</dbReference>
<comment type="subcellular location">
    <subcellularLocation>
        <location evidence="1">Nucleus</location>
    </subcellularLocation>
</comment>
<gene>
    <name evidence="5" type="ORF">ODALV1_LOCUS3792</name>
</gene>
<dbReference type="PANTHER" id="PTHR22812">
    <property type="entry name" value="CHROMOBOX PROTEIN"/>
    <property type="match status" value="1"/>
</dbReference>
<dbReference type="Gene3D" id="2.40.50.40">
    <property type="match status" value="2"/>
</dbReference>